<protein>
    <submittedName>
        <fullName evidence="4">Uncharacterized protein LOC112452704</fullName>
    </submittedName>
</protein>
<evidence type="ECO:0000259" key="2">
    <source>
        <dbReference type="Pfam" id="PF25597"/>
    </source>
</evidence>
<feature type="domain" description="Retroviral polymerase SH3-like" evidence="2">
    <location>
        <begin position="3"/>
        <end position="54"/>
    </location>
</feature>
<dbReference type="Proteomes" id="UP000504618">
    <property type="component" value="Unplaced"/>
</dbReference>
<gene>
    <name evidence="4" type="primary">LOC112452704</name>
</gene>
<dbReference type="AlphaFoldDB" id="A0A6J1PHS9"/>
<name>A0A6J1PHS9_9HYME</name>
<dbReference type="OrthoDB" id="8188638at2759"/>
<organism evidence="3 4">
    <name type="scientific">Temnothorax curvispinosus</name>
    <dbReference type="NCBI Taxonomy" id="300111"/>
    <lineage>
        <taxon>Eukaryota</taxon>
        <taxon>Metazoa</taxon>
        <taxon>Ecdysozoa</taxon>
        <taxon>Arthropoda</taxon>
        <taxon>Hexapoda</taxon>
        <taxon>Insecta</taxon>
        <taxon>Pterygota</taxon>
        <taxon>Neoptera</taxon>
        <taxon>Endopterygota</taxon>
        <taxon>Hymenoptera</taxon>
        <taxon>Apocrita</taxon>
        <taxon>Aculeata</taxon>
        <taxon>Formicoidea</taxon>
        <taxon>Formicidae</taxon>
        <taxon>Myrmicinae</taxon>
        <taxon>Temnothorax</taxon>
    </lineage>
</organism>
<dbReference type="RefSeq" id="XP_024868810.1">
    <property type="nucleotide sequence ID" value="XM_025013042.1"/>
</dbReference>
<dbReference type="InterPro" id="IPR057670">
    <property type="entry name" value="SH3_retrovirus"/>
</dbReference>
<feature type="compositionally biased region" description="Acidic residues" evidence="1">
    <location>
        <begin position="82"/>
        <end position="103"/>
    </location>
</feature>
<evidence type="ECO:0000313" key="3">
    <source>
        <dbReference type="Proteomes" id="UP000504618"/>
    </source>
</evidence>
<reference evidence="4" key="1">
    <citation type="submission" date="2025-08" db="UniProtKB">
        <authorList>
            <consortium name="RefSeq"/>
        </authorList>
    </citation>
    <scope>IDENTIFICATION</scope>
    <source>
        <tissue evidence="4">Whole body</tissue>
    </source>
</reference>
<evidence type="ECO:0000313" key="4">
    <source>
        <dbReference type="RefSeq" id="XP_024868810.1"/>
    </source>
</evidence>
<dbReference type="GeneID" id="112452704"/>
<evidence type="ECO:0000256" key="1">
    <source>
        <dbReference type="SAM" id="MobiDB-lite"/>
    </source>
</evidence>
<dbReference type="Pfam" id="PF25597">
    <property type="entry name" value="SH3_retrovirus"/>
    <property type="match status" value="1"/>
</dbReference>
<accession>A0A6J1PHS9</accession>
<keyword evidence="3" id="KW-1185">Reference proteome</keyword>
<feature type="region of interest" description="Disordered" evidence="1">
    <location>
        <begin position="64"/>
        <end position="122"/>
    </location>
</feature>
<proteinExistence type="predicted"/>
<sequence>MFRGKLSPKAQKLIFIGYANGSKAYRLLDKQKGKITISRNVTFVGEEDFGNTSNDPDEKIVPFEQEQEQNVPRTDKTIVITSDEESFENAGEDNDEDQDGEDEELKRLSRRNKGRPPDRFAISDHANMVSTFIVEPRRYRALIKKNGVRP</sequence>